<organism evidence="2 3">
    <name type="scientific">Peribacillus simplex</name>
    <dbReference type="NCBI Taxonomy" id="1478"/>
    <lineage>
        <taxon>Bacteria</taxon>
        <taxon>Bacillati</taxon>
        <taxon>Bacillota</taxon>
        <taxon>Bacilli</taxon>
        <taxon>Bacillales</taxon>
        <taxon>Bacillaceae</taxon>
        <taxon>Peribacillus</taxon>
    </lineage>
</organism>
<evidence type="ECO:0000313" key="3">
    <source>
        <dbReference type="Proteomes" id="UP000064189"/>
    </source>
</evidence>
<dbReference type="RefSeq" id="WP_061142026.1">
    <property type="nucleotide sequence ID" value="NZ_LNNH01000017.1"/>
</dbReference>
<dbReference type="EMBL" id="LNNH01000017">
    <property type="protein sequence ID" value="KWW20400.1"/>
    <property type="molecule type" value="Genomic_DNA"/>
</dbReference>
<protein>
    <submittedName>
        <fullName evidence="2">Endopeptidase</fullName>
    </submittedName>
</protein>
<feature type="domain" description="DUF4261" evidence="1">
    <location>
        <begin position="158"/>
        <end position="209"/>
    </location>
</feature>
<proteinExistence type="predicted"/>
<reference evidence="2 3" key="1">
    <citation type="submission" date="2015-11" db="EMBL/GenBank/DDBJ databases">
        <title>Genome Sequence of Bacillus simplex strain VanAntwerpen2.</title>
        <authorList>
            <person name="Couger M.B."/>
        </authorList>
    </citation>
    <scope>NUCLEOTIDE SEQUENCE [LARGE SCALE GENOMIC DNA]</scope>
    <source>
        <strain evidence="2 3">VanAntwerpen02</strain>
    </source>
</reference>
<dbReference type="Proteomes" id="UP000064189">
    <property type="component" value="Unassembled WGS sequence"/>
</dbReference>
<keyword evidence="3" id="KW-1185">Reference proteome</keyword>
<accession>A0A125QS26</accession>
<sequence>MTESNIIIGIPGKWKNRAELIQTVASKSEGYLLTGNIFHNNDKNITFQAEIQDYEPALKETFSYASKGNFPEGLLAEINEHTLTVYILADASDTDSVADLIDAGAAILRAGGMAVKIETTGIAHSKEDWLKLQQSPDILSVYAHFVTIIGEEDYYCSFGMKSFGLPDAVTLNTMSPKEAASLLNTFNYYHVGERPVFTNGETFSIQQDAPDFTLTSLQDFRYEQDHPFYNPYGLWNLGISK</sequence>
<name>A0A125QS26_9BACI</name>
<comment type="caution">
    <text evidence="2">The sequence shown here is derived from an EMBL/GenBank/DDBJ whole genome shotgun (WGS) entry which is preliminary data.</text>
</comment>
<evidence type="ECO:0000259" key="1">
    <source>
        <dbReference type="Pfam" id="PF14080"/>
    </source>
</evidence>
<dbReference type="Pfam" id="PF14080">
    <property type="entry name" value="DUF4261"/>
    <property type="match status" value="1"/>
</dbReference>
<evidence type="ECO:0000313" key="2">
    <source>
        <dbReference type="EMBL" id="KWW20400.1"/>
    </source>
</evidence>
<dbReference type="InterPro" id="IPR025357">
    <property type="entry name" value="DUF4261"/>
</dbReference>
<gene>
    <name evidence="2" type="ORF">AS888_18720</name>
</gene>
<dbReference type="AlphaFoldDB" id="A0A125QS26"/>